<evidence type="ECO:0000313" key="3">
    <source>
        <dbReference type="EMBL" id="SDB21150.1"/>
    </source>
</evidence>
<keyword evidence="1" id="KW-1133">Transmembrane helix</keyword>
<name>A0A1G6BKI0_9BACT</name>
<dbReference type="Proteomes" id="UP000198771">
    <property type="component" value="Unassembled WGS sequence"/>
</dbReference>
<evidence type="ECO:0000256" key="1">
    <source>
        <dbReference type="SAM" id="Phobius"/>
    </source>
</evidence>
<dbReference type="EMBL" id="FMXO01000005">
    <property type="protein sequence ID" value="SDB21150.1"/>
    <property type="molecule type" value="Genomic_DNA"/>
</dbReference>
<protein>
    <recommendedName>
        <fullName evidence="2">FlgO domain-containing protein</fullName>
    </recommendedName>
</protein>
<keyword evidence="1" id="KW-0472">Membrane</keyword>
<gene>
    <name evidence="3" type="ORF">SAMN05660653_01013</name>
</gene>
<keyword evidence="1" id="KW-0812">Transmembrane</keyword>
<dbReference type="Pfam" id="PF17680">
    <property type="entry name" value="FlgO"/>
    <property type="match status" value="1"/>
</dbReference>
<dbReference type="STRING" id="617002.SAMN05660653_01013"/>
<evidence type="ECO:0000259" key="2">
    <source>
        <dbReference type="Pfam" id="PF17680"/>
    </source>
</evidence>
<sequence>MAVHRELGRRGRLALLIKKHLGGQIRRVEKHASVGGAAMAGNVSAILTGLLLVLLLTGCSPPGQNVPRIARQPPAELIAVHYTVADALFSLLSGSPSFEFPMLVATFVSLDDLDQTSPLGRIIPQQIGSRFVQHGLNIVDVRLRTHSLLIRKDQGEFALSRELDKINQDVDAYSVLTGTYSVVYGRIYITAMVLRSSDGTLLASLDYHLPVDRKALRQAKTVNERIFSSPEQLPDPFEGIITPSVLTRL</sequence>
<organism evidence="3 4">
    <name type="scientific">Desulfonatronum thiosulfatophilum</name>
    <dbReference type="NCBI Taxonomy" id="617002"/>
    <lineage>
        <taxon>Bacteria</taxon>
        <taxon>Pseudomonadati</taxon>
        <taxon>Thermodesulfobacteriota</taxon>
        <taxon>Desulfovibrionia</taxon>
        <taxon>Desulfovibrionales</taxon>
        <taxon>Desulfonatronaceae</taxon>
        <taxon>Desulfonatronum</taxon>
    </lineage>
</organism>
<accession>A0A1G6BKI0</accession>
<feature type="domain" description="FlgO" evidence="2">
    <location>
        <begin position="83"/>
        <end position="212"/>
    </location>
</feature>
<dbReference type="InterPro" id="IPR041215">
    <property type="entry name" value="FlgO_dom"/>
</dbReference>
<proteinExistence type="predicted"/>
<reference evidence="3 4" key="1">
    <citation type="submission" date="2016-10" db="EMBL/GenBank/DDBJ databases">
        <authorList>
            <person name="de Groot N.N."/>
        </authorList>
    </citation>
    <scope>NUCLEOTIDE SEQUENCE [LARGE SCALE GENOMIC DNA]</scope>
    <source>
        <strain evidence="3 4">ASO4-2</strain>
    </source>
</reference>
<keyword evidence="4" id="KW-1185">Reference proteome</keyword>
<feature type="transmembrane region" description="Helical" evidence="1">
    <location>
        <begin position="34"/>
        <end position="56"/>
    </location>
</feature>
<evidence type="ECO:0000313" key="4">
    <source>
        <dbReference type="Proteomes" id="UP000198771"/>
    </source>
</evidence>
<dbReference type="AlphaFoldDB" id="A0A1G6BKI0"/>